<name>A0A8T3AYH0_DENNO</name>
<dbReference type="Proteomes" id="UP000829196">
    <property type="component" value="Unassembled WGS sequence"/>
</dbReference>
<reference evidence="1" key="1">
    <citation type="journal article" date="2022" name="Front. Genet.">
        <title>Chromosome-Scale Assembly of the Dendrobium nobile Genome Provides Insights Into the Molecular Mechanism of the Biosynthesis of the Medicinal Active Ingredient of Dendrobium.</title>
        <authorList>
            <person name="Xu Q."/>
            <person name="Niu S.-C."/>
            <person name="Li K.-L."/>
            <person name="Zheng P.-J."/>
            <person name="Zhang X.-J."/>
            <person name="Jia Y."/>
            <person name="Liu Y."/>
            <person name="Niu Y.-X."/>
            <person name="Yu L.-H."/>
            <person name="Chen D.-F."/>
            <person name="Zhang G.-Q."/>
        </authorList>
    </citation>
    <scope>NUCLEOTIDE SEQUENCE</scope>
    <source>
        <tissue evidence="1">Leaf</tissue>
    </source>
</reference>
<protein>
    <submittedName>
        <fullName evidence="1">Uncharacterized protein</fullName>
    </submittedName>
</protein>
<accession>A0A8T3AYH0</accession>
<gene>
    <name evidence="1" type="ORF">KFK09_016354</name>
</gene>
<sequence>MELPNLIMYMLISEPISKGKATHPPDYPHLYNTMNNRSKISKTYTRINDLLAQSHNPLIRSSTSSLSSRINMNNIISKIHTPKHILLQMSNEKIH</sequence>
<dbReference type="EMBL" id="JAGYWB010000012">
    <property type="protein sequence ID" value="KAI0501409.1"/>
    <property type="molecule type" value="Genomic_DNA"/>
</dbReference>
<dbReference type="AlphaFoldDB" id="A0A8T3AYH0"/>
<keyword evidence="2" id="KW-1185">Reference proteome</keyword>
<evidence type="ECO:0000313" key="2">
    <source>
        <dbReference type="Proteomes" id="UP000829196"/>
    </source>
</evidence>
<organism evidence="1 2">
    <name type="scientific">Dendrobium nobile</name>
    <name type="common">Orchid</name>
    <dbReference type="NCBI Taxonomy" id="94219"/>
    <lineage>
        <taxon>Eukaryota</taxon>
        <taxon>Viridiplantae</taxon>
        <taxon>Streptophyta</taxon>
        <taxon>Embryophyta</taxon>
        <taxon>Tracheophyta</taxon>
        <taxon>Spermatophyta</taxon>
        <taxon>Magnoliopsida</taxon>
        <taxon>Liliopsida</taxon>
        <taxon>Asparagales</taxon>
        <taxon>Orchidaceae</taxon>
        <taxon>Epidendroideae</taxon>
        <taxon>Malaxideae</taxon>
        <taxon>Dendrobiinae</taxon>
        <taxon>Dendrobium</taxon>
    </lineage>
</organism>
<evidence type="ECO:0000313" key="1">
    <source>
        <dbReference type="EMBL" id="KAI0501409.1"/>
    </source>
</evidence>
<comment type="caution">
    <text evidence="1">The sequence shown here is derived from an EMBL/GenBank/DDBJ whole genome shotgun (WGS) entry which is preliminary data.</text>
</comment>
<proteinExistence type="predicted"/>